<protein>
    <submittedName>
        <fullName evidence="3">LOW QUALITY PROTEIN: probable F-box protein At3g25550</fullName>
    </submittedName>
</protein>
<dbReference type="GeneID" id="104774682"/>
<dbReference type="InterPro" id="IPR001810">
    <property type="entry name" value="F-box_dom"/>
</dbReference>
<evidence type="ECO:0000259" key="1">
    <source>
        <dbReference type="SMART" id="SM00256"/>
    </source>
</evidence>
<reference evidence="2" key="1">
    <citation type="journal article" date="2014" name="Nat. Commun.">
        <title>The emerging biofuel crop Camelina sativa retains a highly undifferentiated hexaploid genome structure.</title>
        <authorList>
            <person name="Kagale S."/>
            <person name="Koh C."/>
            <person name="Nixon J."/>
            <person name="Bollina V."/>
            <person name="Clarke W.E."/>
            <person name="Tuteja R."/>
            <person name="Spillane C."/>
            <person name="Robinson S.J."/>
            <person name="Links M.G."/>
            <person name="Clarke C."/>
            <person name="Higgins E.E."/>
            <person name="Huebert T."/>
            <person name="Sharpe A.G."/>
            <person name="Parkin I.A."/>
        </authorList>
    </citation>
    <scope>NUCLEOTIDE SEQUENCE [LARGE SCALE GENOMIC DNA]</scope>
    <source>
        <strain evidence="2">cv. DH55</strain>
    </source>
</reference>
<evidence type="ECO:0000313" key="3">
    <source>
        <dbReference type="RefSeq" id="XP_010497494.1"/>
    </source>
</evidence>
<proteinExistence type="predicted"/>
<feature type="non-terminal residue" evidence="3">
    <location>
        <position position="171"/>
    </location>
</feature>
<feature type="domain" description="F-box" evidence="1">
    <location>
        <begin position="22"/>
        <end position="62"/>
    </location>
</feature>
<dbReference type="Gene3D" id="1.20.1280.50">
    <property type="match status" value="1"/>
</dbReference>
<dbReference type="PANTHER" id="PTHR31111">
    <property type="entry name" value="BNAA05G37150D PROTEIN-RELATED"/>
    <property type="match status" value="1"/>
</dbReference>
<dbReference type="PANTHER" id="PTHR31111:SF133">
    <property type="entry name" value="OS07G0196600 PROTEIN"/>
    <property type="match status" value="1"/>
</dbReference>
<dbReference type="RefSeq" id="XP_010497494.1">
    <property type="nucleotide sequence ID" value="XM_010499192.1"/>
</dbReference>
<gene>
    <name evidence="3" type="primary">LOC104774682</name>
</gene>
<name>A0ABM0Y986_CAMSA</name>
<sequence>MMHHGRELRESKKRRREVNEILNNDILEEIMVRLPVKTLIRFQTVSKQWRRMITSRSLKERYSFALKTMSLEWSSTCLVEEEEEYHISNEHEERILLVSESLDGIFCLCSGTDFIRPIKLINPATRWSWTLPLAKIQIEHSPDNNKVDFPRSGFGKDRPGFGKDYVTGTYK</sequence>
<dbReference type="InterPro" id="IPR036047">
    <property type="entry name" value="F-box-like_dom_sf"/>
</dbReference>
<organism evidence="2 3">
    <name type="scientific">Camelina sativa</name>
    <name type="common">False flax</name>
    <name type="synonym">Myagrum sativum</name>
    <dbReference type="NCBI Taxonomy" id="90675"/>
    <lineage>
        <taxon>Eukaryota</taxon>
        <taxon>Viridiplantae</taxon>
        <taxon>Streptophyta</taxon>
        <taxon>Embryophyta</taxon>
        <taxon>Tracheophyta</taxon>
        <taxon>Spermatophyta</taxon>
        <taxon>Magnoliopsida</taxon>
        <taxon>eudicotyledons</taxon>
        <taxon>Gunneridae</taxon>
        <taxon>Pentapetalae</taxon>
        <taxon>rosids</taxon>
        <taxon>malvids</taxon>
        <taxon>Brassicales</taxon>
        <taxon>Brassicaceae</taxon>
        <taxon>Camelineae</taxon>
        <taxon>Camelina</taxon>
    </lineage>
</organism>
<accession>A0ABM0Y986</accession>
<dbReference type="Proteomes" id="UP000694864">
    <property type="component" value="Unplaced"/>
</dbReference>
<dbReference type="SUPFAM" id="SSF81383">
    <property type="entry name" value="F-box domain"/>
    <property type="match status" value="1"/>
</dbReference>
<reference evidence="3" key="2">
    <citation type="submission" date="2025-08" db="UniProtKB">
        <authorList>
            <consortium name="RefSeq"/>
        </authorList>
    </citation>
    <scope>IDENTIFICATION</scope>
    <source>
        <tissue evidence="3">Leaf</tissue>
    </source>
</reference>
<dbReference type="CDD" id="cd22157">
    <property type="entry name" value="F-box_AtFBW1-like"/>
    <property type="match status" value="1"/>
</dbReference>
<evidence type="ECO:0000313" key="2">
    <source>
        <dbReference type="Proteomes" id="UP000694864"/>
    </source>
</evidence>
<dbReference type="SMART" id="SM00256">
    <property type="entry name" value="FBOX"/>
    <property type="match status" value="1"/>
</dbReference>
<keyword evidence="2" id="KW-1185">Reference proteome</keyword>
<dbReference type="Pfam" id="PF00646">
    <property type="entry name" value="F-box"/>
    <property type="match status" value="1"/>
</dbReference>